<evidence type="ECO:0000256" key="1">
    <source>
        <dbReference type="SAM" id="MobiDB-lite"/>
    </source>
</evidence>
<keyword evidence="3" id="KW-1185">Reference proteome</keyword>
<protein>
    <submittedName>
        <fullName evidence="2">Uncharacterized protein</fullName>
    </submittedName>
</protein>
<feature type="compositionally biased region" description="Basic and acidic residues" evidence="1">
    <location>
        <begin position="177"/>
        <end position="189"/>
    </location>
</feature>
<accession>A0ABW3FNZ2</accession>
<dbReference type="EMBL" id="JBHTIW010000003">
    <property type="protein sequence ID" value="MFD0919387.1"/>
    <property type="molecule type" value="Genomic_DNA"/>
</dbReference>
<organism evidence="2 3">
    <name type="scientific">Saccharopolyspora rosea</name>
    <dbReference type="NCBI Taxonomy" id="524884"/>
    <lineage>
        <taxon>Bacteria</taxon>
        <taxon>Bacillati</taxon>
        <taxon>Actinomycetota</taxon>
        <taxon>Actinomycetes</taxon>
        <taxon>Pseudonocardiales</taxon>
        <taxon>Pseudonocardiaceae</taxon>
        <taxon>Saccharopolyspora</taxon>
    </lineage>
</organism>
<evidence type="ECO:0000313" key="2">
    <source>
        <dbReference type="EMBL" id="MFD0919387.1"/>
    </source>
</evidence>
<feature type="compositionally biased region" description="Basic and acidic residues" evidence="1">
    <location>
        <begin position="107"/>
        <end position="170"/>
    </location>
</feature>
<gene>
    <name evidence="2" type="ORF">ACFQ16_06510</name>
</gene>
<feature type="region of interest" description="Disordered" evidence="1">
    <location>
        <begin position="255"/>
        <end position="274"/>
    </location>
</feature>
<name>A0ABW3FNZ2_9PSEU</name>
<evidence type="ECO:0000313" key="3">
    <source>
        <dbReference type="Proteomes" id="UP001597018"/>
    </source>
</evidence>
<sequence length="373" mass="41147">MNQFWVDPEGVSRQAQPYADVQSQLDAIREDATPLASEYQSSFGDESECKRFFQNFSDWHDQFLQGLQQKSQEAQYFGDGLQQNGKDYAGARDDADQLTNRFAEAGQQRDAEPNQQRDAEAPAAEDEHPRTADGQQRDAELNQQRDAETPAAEDEHPRTADGQQRDKPRESLVAAHAHPEGESEDRHEVQPAQAPPPQPGGEDRREVQPAQAPPPQPGQEHQLRHLTGGPVPGPDGGYSIDDAEHENVEVRHGEMTSSMMMPRVRPGEQPMVQGKPLASDEHVLTANELPGGAVRLGVDGYSKVTPLDGKDVTLGDPNDPAQARDYPADKGQQLFLVKEKPGGQNPSQNPADHLYMEFPGGDRQATFFREGSR</sequence>
<reference evidence="3" key="1">
    <citation type="journal article" date="2019" name="Int. J. Syst. Evol. Microbiol.">
        <title>The Global Catalogue of Microorganisms (GCM) 10K type strain sequencing project: providing services to taxonomists for standard genome sequencing and annotation.</title>
        <authorList>
            <consortium name="The Broad Institute Genomics Platform"/>
            <consortium name="The Broad Institute Genome Sequencing Center for Infectious Disease"/>
            <person name="Wu L."/>
            <person name="Ma J."/>
        </authorList>
    </citation>
    <scope>NUCLEOTIDE SEQUENCE [LARGE SCALE GENOMIC DNA]</scope>
    <source>
        <strain evidence="3">CCUG 56401</strain>
    </source>
</reference>
<feature type="region of interest" description="Disordered" evidence="1">
    <location>
        <begin position="307"/>
        <end position="326"/>
    </location>
</feature>
<feature type="region of interest" description="Disordered" evidence="1">
    <location>
        <begin position="77"/>
        <end position="247"/>
    </location>
</feature>
<comment type="caution">
    <text evidence="2">The sequence shown here is derived from an EMBL/GenBank/DDBJ whole genome shotgun (WGS) entry which is preliminary data.</text>
</comment>
<dbReference type="RefSeq" id="WP_263252845.1">
    <property type="nucleotide sequence ID" value="NZ_BAABLT010000001.1"/>
</dbReference>
<proteinExistence type="predicted"/>
<dbReference type="Proteomes" id="UP001597018">
    <property type="component" value="Unassembled WGS sequence"/>
</dbReference>